<dbReference type="KEGG" id="sari:H5J25_12030"/>
<sequence>MIGLAVVLAVAVPMSAAGPVAGPVAGADRVHAEIMAAMADSAAGWNAGDLDRFMRVYSDAPDTSFVAKDGLVTGKAAIAARYRPRFTPEGAAKRGMLSFETLRFTPIDARHALLVARYRLRVAGVADQTGPTTLLFVRERGGWRIAADHSS</sequence>
<evidence type="ECO:0000313" key="4">
    <source>
        <dbReference type="Proteomes" id="UP000595894"/>
    </source>
</evidence>
<accession>A0A974NSZ0</accession>
<keyword evidence="4" id="KW-1185">Reference proteome</keyword>
<proteinExistence type="predicted"/>
<dbReference type="InterPro" id="IPR027843">
    <property type="entry name" value="DUF4440"/>
</dbReference>
<organism evidence="3 4">
    <name type="scientific">Sphingomonas aliaeris</name>
    <dbReference type="NCBI Taxonomy" id="2759526"/>
    <lineage>
        <taxon>Bacteria</taxon>
        <taxon>Pseudomonadati</taxon>
        <taxon>Pseudomonadota</taxon>
        <taxon>Alphaproteobacteria</taxon>
        <taxon>Sphingomonadales</taxon>
        <taxon>Sphingomonadaceae</taxon>
        <taxon>Sphingomonas</taxon>
    </lineage>
</organism>
<evidence type="ECO:0000256" key="1">
    <source>
        <dbReference type="SAM" id="SignalP"/>
    </source>
</evidence>
<dbReference type="SUPFAM" id="SSF54427">
    <property type="entry name" value="NTF2-like"/>
    <property type="match status" value="1"/>
</dbReference>
<dbReference type="Proteomes" id="UP000595894">
    <property type="component" value="Chromosome"/>
</dbReference>
<dbReference type="Pfam" id="PF14534">
    <property type="entry name" value="DUF4440"/>
    <property type="match status" value="1"/>
</dbReference>
<dbReference type="InterPro" id="IPR032710">
    <property type="entry name" value="NTF2-like_dom_sf"/>
</dbReference>
<feature type="signal peptide" evidence="1">
    <location>
        <begin position="1"/>
        <end position="16"/>
    </location>
</feature>
<feature type="domain" description="DUF4440" evidence="2">
    <location>
        <begin position="35"/>
        <end position="145"/>
    </location>
</feature>
<reference evidence="4" key="1">
    <citation type="submission" date="2020-09" db="EMBL/GenBank/DDBJ databases">
        <title>Sphingomonas sp., a new species isolated from pork steak.</title>
        <authorList>
            <person name="Heidler von Heilborn D."/>
        </authorList>
    </citation>
    <scope>NUCLEOTIDE SEQUENCE [LARGE SCALE GENOMIC DNA]</scope>
</reference>
<feature type="chain" id="PRO_5036915874" evidence="1">
    <location>
        <begin position="17"/>
        <end position="151"/>
    </location>
</feature>
<dbReference type="EMBL" id="CP061035">
    <property type="protein sequence ID" value="QQV76238.1"/>
    <property type="molecule type" value="Genomic_DNA"/>
</dbReference>
<dbReference type="AlphaFoldDB" id="A0A974NSZ0"/>
<protein>
    <submittedName>
        <fullName evidence="3">DUF4440 domain-containing protein</fullName>
    </submittedName>
</protein>
<name>A0A974NSZ0_9SPHN</name>
<gene>
    <name evidence="3" type="ORF">H5J25_12030</name>
</gene>
<dbReference type="RefSeq" id="WP_202091320.1">
    <property type="nucleotide sequence ID" value="NZ_CP061035.1"/>
</dbReference>
<dbReference type="Gene3D" id="3.10.450.50">
    <property type="match status" value="1"/>
</dbReference>
<evidence type="ECO:0000259" key="2">
    <source>
        <dbReference type="Pfam" id="PF14534"/>
    </source>
</evidence>
<evidence type="ECO:0000313" key="3">
    <source>
        <dbReference type="EMBL" id="QQV76238.1"/>
    </source>
</evidence>
<keyword evidence="1" id="KW-0732">Signal</keyword>